<sequence>MGCKKALCISALLMIFNLLCPLNSIDTITSTQFISDGNHDSLVSSDGMFKLGFISPGKSRFRYVGIWFNKISVKTVVWVANRETPIKNFEGILKIDVDGNLAVFDGNDSSPLWSTNVSVPTGTSSAKLLESGNLVLVSENKRDGTEIILWQSFDYPTDTLLPGMKFGMNKKSGLIRKISSWKASDDPAPGKFSCRVDPTVSPQFFLYKGRVPYWRAGPWNGRNLNGMPDLSTPLQNRRIEFTYQFDLINYTIVSNDNEFYAMVSSKYNAPIYIAVLDSMGNFQRLVWDEYKTWTRFWTIPRDLCDEYARCGSNAMCNEDMMMRCKCLPGFEPLYPQNWNLECIEKRKVDGCGKGDGEGFVRLEGVKVPDARTSKLYSNMSLEECERECLKSCNCTGYASADVNEDGRGCWAWYGKLIDMRLHEDGQNFFLRVDAVELAANARKKSKTILENRTLAFIAVPVFMEVPLLAACIYYLWRRHAKRKGQKKNQRFHSMLFFDSATNLPNYKDSPNVKSTGESSNIELTFFDLSTIRAATDNFSSVKKLGRGGFGPVYKGQLANGQEIAVKRLSQDSGQGIVEFKNEVLLIAKLQHRNLVRLLGCCIDDDEKMLIYEFMPNKSLDYFIFGDESRKLLLDWKKRFDIILGIARGILYLHQDSRITIIHRDLKASNILLDGEMKPKISDFGTARIFGGDQTQTNRVVGTFGYMSPEYALRGFFSSKSDVFSFGVILLEIVSGKKNSAFYPDDPFSNLIKYTWELWRDGIALEIVDLSIADSCPAQEALRCIQVGLLCVQDDARERPSMSTAIFMLSNETPLPSPKQPKFCLRAQNEPLLSVTGTGSSDNVVTMTTFSAR</sequence>
<comment type="caution">
    <text evidence="1">The sequence shown here is derived from an EMBL/GenBank/DDBJ whole genome shotgun (WGS) entry which is preliminary data.</text>
</comment>
<keyword evidence="1" id="KW-0675">Receptor</keyword>
<proteinExistence type="predicted"/>
<gene>
    <name evidence="1" type="ORF">OWV82_023246</name>
</gene>
<organism evidence="1 2">
    <name type="scientific">Melia azedarach</name>
    <name type="common">Chinaberry tree</name>
    <dbReference type="NCBI Taxonomy" id="155640"/>
    <lineage>
        <taxon>Eukaryota</taxon>
        <taxon>Viridiplantae</taxon>
        <taxon>Streptophyta</taxon>
        <taxon>Embryophyta</taxon>
        <taxon>Tracheophyta</taxon>
        <taxon>Spermatophyta</taxon>
        <taxon>Magnoliopsida</taxon>
        <taxon>eudicotyledons</taxon>
        <taxon>Gunneridae</taxon>
        <taxon>Pentapetalae</taxon>
        <taxon>rosids</taxon>
        <taxon>malvids</taxon>
        <taxon>Sapindales</taxon>
        <taxon>Meliaceae</taxon>
        <taxon>Melia</taxon>
    </lineage>
</organism>
<dbReference type="Proteomes" id="UP001164539">
    <property type="component" value="Chromosome 13"/>
</dbReference>
<reference evidence="1 2" key="1">
    <citation type="journal article" date="2023" name="Science">
        <title>Complex scaffold remodeling in plant triterpene biosynthesis.</title>
        <authorList>
            <person name="De La Pena R."/>
            <person name="Hodgson H."/>
            <person name="Liu J.C."/>
            <person name="Stephenson M.J."/>
            <person name="Martin A.C."/>
            <person name="Owen C."/>
            <person name="Harkess A."/>
            <person name="Leebens-Mack J."/>
            <person name="Jimenez L.E."/>
            <person name="Osbourn A."/>
            <person name="Sattely E.S."/>
        </authorList>
    </citation>
    <scope>NUCLEOTIDE SEQUENCE [LARGE SCALE GENOMIC DNA]</scope>
    <source>
        <strain evidence="2">cv. JPN11</strain>
        <tissue evidence="1">Leaf</tissue>
    </source>
</reference>
<keyword evidence="1" id="KW-0418">Kinase</keyword>
<protein>
    <submittedName>
        <fullName evidence="1">Receptor protein kinase</fullName>
    </submittedName>
</protein>
<dbReference type="EMBL" id="CM051406">
    <property type="protein sequence ID" value="KAJ4703321.1"/>
    <property type="molecule type" value="Genomic_DNA"/>
</dbReference>
<evidence type="ECO:0000313" key="2">
    <source>
        <dbReference type="Proteomes" id="UP001164539"/>
    </source>
</evidence>
<name>A0ACC1WVX7_MELAZ</name>
<keyword evidence="1" id="KW-0808">Transferase</keyword>
<keyword evidence="2" id="KW-1185">Reference proteome</keyword>
<evidence type="ECO:0000313" key="1">
    <source>
        <dbReference type="EMBL" id="KAJ4703321.1"/>
    </source>
</evidence>
<accession>A0ACC1WVX7</accession>